<dbReference type="InterPro" id="IPR015510">
    <property type="entry name" value="PGRP"/>
</dbReference>
<dbReference type="Pfam" id="PF07691">
    <property type="entry name" value="PA14"/>
    <property type="match status" value="1"/>
</dbReference>
<gene>
    <name evidence="5" type="ORF">Hgul01_00794</name>
</gene>
<dbReference type="InterPro" id="IPR011658">
    <property type="entry name" value="PA14_dom"/>
</dbReference>
<dbReference type="SUPFAM" id="SSF56988">
    <property type="entry name" value="Anthrax protective antigen"/>
    <property type="match status" value="1"/>
</dbReference>
<comment type="similarity">
    <text evidence="1">Belongs to the N-acetylmuramoyl-L-alanine amidase 2 family.</text>
</comment>
<comment type="caution">
    <text evidence="5">The sequence shown here is derived from an EMBL/GenBank/DDBJ whole genome shotgun (WGS) entry which is preliminary data.</text>
</comment>
<proteinExistence type="inferred from homology"/>
<keyword evidence="3" id="KW-0812">Transmembrane</keyword>
<dbReference type="SUPFAM" id="SSF55846">
    <property type="entry name" value="N-acetylmuramoyl-L-alanine amidase-like"/>
    <property type="match status" value="1"/>
</dbReference>
<name>A0ABP9WUY4_9CHLR</name>
<dbReference type="InterPro" id="IPR002502">
    <property type="entry name" value="Amidase_domain"/>
</dbReference>
<organism evidence="5 6">
    <name type="scientific">Herpetosiphon gulosus</name>
    <dbReference type="NCBI Taxonomy" id="1973496"/>
    <lineage>
        <taxon>Bacteria</taxon>
        <taxon>Bacillati</taxon>
        <taxon>Chloroflexota</taxon>
        <taxon>Chloroflexia</taxon>
        <taxon>Herpetosiphonales</taxon>
        <taxon>Herpetosiphonaceae</taxon>
        <taxon>Herpetosiphon</taxon>
    </lineage>
</organism>
<dbReference type="PANTHER" id="PTHR11022">
    <property type="entry name" value="PEPTIDOGLYCAN RECOGNITION PROTEIN"/>
    <property type="match status" value="1"/>
</dbReference>
<evidence type="ECO:0000313" key="6">
    <source>
        <dbReference type="Proteomes" id="UP001428290"/>
    </source>
</evidence>
<feature type="region of interest" description="Disordered" evidence="2">
    <location>
        <begin position="203"/>
        <end position="223"/>
    </location>
</feature>
<dbReference type="InterPro" id="IPR036505">
    <property type="entry name" value="Amidase/PGRP_sf"/>
</dbReference>
<dbReference type="Gene3D" id="3.40.80.10">
    <property type="entry name" value="Peptidoglycan recognition protein-like"/>
    <property type="match status" value="1"/>
</dbReference>
<evidence type="ECO:0000256" key="3">
    <source>
        <dbReference type="SAM" id="Phobius"/>
    </source>
</evidence>
<feature type="transmembrane region" description="Helical" evidence="3">
    <location>
        <begin position="21"/>
        <end position="39"/>
    </location>
</feature>
<accession>A0ABP9WUY4</accession>
<evidence type="ECO:0000259" key="4">
    <source>
        <dbReference type="PROSITE" id="PS51820"/>
    </source>
</evidence>
<dbReference type="SMART" id="SM00701">
    <property type="entry name" value="PGRP"/>
    <property type="match status" value="1"/>
</dbReference>
<dbReference type="CDD" id="cd06583">
    <property type="entry name" value="PGRP"/>
    <property type="match status" value="1"/>
</dbReference>
<dbReference type="InterPro" id="IPR006619">
    <property type="entry name" value="PGRP_domain_met/bac"/>
</dbReference>
<dbReference type="SMART" id="SM00758">
    <property type="entry name" value="PA14"/>
    <property type="match status" value="1"/>
</dbReference>
<dbReference type="EMBL" id="BAABRU010000002">
    <property type="protein sequence ID" value="GAA5527012.1"/>
    <property type="molecule type" value="Genomic_DNA"/>
</dbReference>
<keyword evidence="6" id="KW-1185">Reference proteome</keyword>
<dbReference type="PANTHER" id="PTHR11022:SF41">
    <property type="entry name" value="PEPTIDOGLYCAN-RECOGNITION PROTEIN LC-RELATED"/>
    <property type="match status" value="1"/>
</dbReference>
<keyword evidence="3" id="KW-0472">Membrane</keyword>
<evidence type="ECO:0000313" key="5">
    <source>
        <dbReference type="EMBL" id="GAA5527012.1"/>
    </source>
</evidence>
<dbReference type="Proteomes" id="UP001428290">
    <property type="component" value="Unassembled WGS sequence"/>
</dbReference>
<dbReference type="SMART" id="SM00644">
    <property type="entry name" value="Ami_2"/>
    <property type="match status" value="1"/>
</dbReference>
<feature type="domain" description="PA14" evidence="4">
    <location>
        <begin position="729"/>
        <end position="878"/>
    </location>
</feature>
<evidence type="ECO:0000256" key="2">
    <source>
        <dbReference type="SAM" id="MobiDB-lite"/>
    </source>
</evidence>
<evidence type="ECO:0000256" key="1">
    <source>
        <dbReference type="ARBA" id="ARBA00007553"/>
    </source>
</evidence>
<dbReference type="Pfam" id="PF01510">
    <property type="entry name" value="Amidase_2"/>
    <property type="match status" value="1"/>
</dbReference>
<protein>
    <recommendedName>
        <fullName evidence="4">PA14 domain-containing protein</fullName>
    </recommendedName>
</protein>
<keyword evidence="3" id="KW-1133">Transmembrane helix</keyword>
<sequence length="1072" mass="116827">MNQVAFWWVALVRTIRQPLRWLAWPAAIITALFVVAASAQTGERRSAAFEPVTTVLDTNALGRGNGQRTRITPDGIRPEPAGGMLITVPQQVNQFSDLLAAWRADVPLSATLQISLRVSSDGNSWSRWGLIEESHDFLDERDAADLHWGSPLFAGVATWWQAKIEFGPAPDGSLPTLRELQVHSVDVGALTPVVPETTAERATDVAKPPVVSRTGWGSPDGQGSRVPPAYYPVTHLVVHHTADANSLGGSEGWWGDRIRAIWSFHTFTRGWGDIGYNYLIAPDGTIFEGRAGGDNAVAFHDTGNYGSMGVSMVGTYASVPPTSTAQNSLVELLAWKAEQRGIDPLGRSYYYGCDISRYCGNAGAITPNIAGHRDVANDPVGYTSCPGNNLYGLLPTIRSRVQSRLSSTPDNGDMTIDDLESSFIRSTAQWYEANCGDGGHIFYTFATNDPAESSNSGRWRNTNIVAGNYRIFAHVPQNCGALNATQSARYTIWQNGVQIGERVLSQDTTTEWIEITTNALALSGQPVEVHLTDLTSEPLSANRKVIFDTVRWVKQDTQVNVALESVNYDRTSLAGGELLKVTFRVRNTGNVAIETQAPDAGSPNDNTIGYTYDEGECFLGNGNDAYPTYPKESGRFRLVLGGDGLTLDCAGDTGGYPWRWSIGGDLGPGEARDLVGYVRFRNHTTSPRQVTLRAGLVQEYVRYFSQNQASQTITINPENDAPQSSIYNDWQPQALVYELGTIPDDFLARTANPLSIPEGAFLGSFDWSGTRLDLADSGIFGRNDRFIVRQTRSFVAPVAGIYRFRINSDDGAWLWIDGTLLAEAHGLHPEREVIGERWLNAGEHRLGFKYFERTAQAVLSYDWQTPGSSDFSPIPVNIGAGATRYGNYFAPDVQMTIVADDHGGSGVASIRWRINGSDWAEDAGSSLTLTPSGGNFSLEYAARDLAGNLEATRSLSWQVDGSPPSSSISSATLEPSGAVRLNLNSSDADSGVRQIEISVRDQADGQWYVWTTLPPSSSTVFIGQPNHRYDFRSRAIDHVDNREPEHSSVDASATVPSTANVYRITAPIVSKN</sequence>
<reference evidence="5 6" key="1">
    <citation type="submission" date="2024-02" db="EMBL/GenBank/DDBJ databases">
        <title>Herpetosiphon gulosus NBRC 112829.</title>
        <authorList>
            <person name="Ichikawa N."/>
            <person name="Katano-Makiyama Y."/>
            <person name="Hidaka K."/>
        </authorList>
    </citation>
    <scope>NUCLEOTIDE SEQUENCE [LARGE SCALE GENOMIC DNA]</scope>
    <source>
        <strain evidence="5 6">NBRC 112829</strain>
    </source>
</reference>
<dbReference type="PROSITE" id="PS51820">
    <property type="entry name" value="PA14"/>
    <property type="match status" value="1"/>
</dbReference>
<dbReference type="InterPro" id="IPR037524">
    <property type="entry name" value="PA14/GLEYA"/>
</dbReference>
<dbReference type="RefSeq" id="WP_345720645.1">
    <property type="nucleotide sequence ID" value="NZ_BAABRU010000002.1"/>
</dbReference>